<reference evidence="4" key="1">
    <citation type="submission" date="2011-02" db="EMBL/GenBank/DDBJ databases">
        <title>The Genome Sequence of Capsaspora owczarzaki ATCC 30864.</title>
        <authorList>
            <person name="Russ C."/>
            <person name="Cuomo C."/>
            <person name="Burger G."/>
            <person name="Gray M.W."/>
            <person name="Holland P.W.H."/>
            <person name="King N."/>
            <person name="Lang F.B.F."/>
            <person name="Roger A.J."/>
            <person name="Ruiz-Trillo I."/>
            <person name="Young S.K."/>
            <person name="Zeng Q."/>
            <person name="Gargeya S."/>
            <person name="Alvarado L."/>
            <person name="Berlin A."/>
            <person name="Chapman S.B."/>
            <person name="Chen Z."/>
            <person name="Freedman E."/>
            <person name="Gellesch M."/>
            <person name="Goldberg J."/>
            <person name="Griggs A."/>
            <person name="Gujja S."/>
            <person name="Heilman E."/>
            <person name="Heiman D."/>
            <person name="Howarth C."/>
            <person name="Mehta T."/>
            <person name="Neiman D."/>
            <person name="Pearson M."/>
            <person name="Roberts A."/>
            <person name="Saif S."/>
            <person name="Shea T."/>
            <person name="Shenoy N."/>
            <person name="Sisk P."/>
            <person name="Stolte C."/>
            <person name="Sykes S."/>
            <person name="White J."/>
            <person name="Yandava C."/>
            <person name="Haas B."/>
            <person name="Nusbaum C."/>
            <person name="Birren B."/>
        </authorList>
    </citation>
    <scope>NUCLEOTIDE SEQUENCE</scope>
    <source>
        <strain evidence="4">ATCC 30864</strain>
    </source>
</reference>
<protein>
    <recommendedName>
        <fullName evidence="5">RNA polymerase-associated protein LEO1</fullName>
    </recommendedName>
</protein>
<keyword evidence="2" id="KW-0732">Signal</keyword>
<keyword evidence="4" id="KW-1185">Reference proteome</keyword>
<dbReference type="STRING" id="595528.A0A0D2X1J2"/>
<feature type="region of interest" description="Disordered" evidence="1">
    <location>
        <begin position="404"/>
        <end position="465"/>
    </location>
</feature>
<gene>
    <name evidence="3" type="ORF">CAOG_002136</name>
</gene>
<dbReference type="GO" id="GO:0006368">
    <property type="term" value="P:transcription elongation by RNA polymerase II"/>
    <property type="evidence" value="ECO:0007669"/>
    <property type="project" value="InterPro"/>
</dbReference>
<dbReference type="EMBL" id="KE346362">
    <property type="protein sequence ID" value="KJE90904.1"/>
    <property type="molecule type" value="Genomic_DNA"/>
</dbReference>
<name>A0A0D2X1J2_CAPO3</name>
<feature type="compositionally biased region" description="Basic and acidic residues" evidence="1">
    <location>
        <begin position="346"/>
        <end position="366"/>
    </location>
</feature>
<dbReference type="PANTHER" id="PTHR23146:SF0">
    <property type="entry name" value="RNA POLYMERASE-ASSOCIATED PROTEIN LEO1"/>
    <property type="match status" value="1"/>
</dbReference>
<dbReference type="Pfam" id="PF04004">
    <property type="entry name" value="Leo1"/>
    <property type="match status" value="1"/>
</dbReference>
<feature type="region of interest" description="Disordered" evidence="1">
    <location>
        <begin position="326"/>
        <end position="380"/>
    </location>
</feature>
<evidence type="ECO:0000313" key="4">
    <source>
        <dbReference type="Proteomes" id="UP000008743"/>
    </source>
</evidence>
<feature type="region of interest" description="Disordered" evidence="1">
    <location>
        <begin position="40"/>
        <end position="174"/>
    </location>
</feature>
<dbReference type="OrthoDB" id="20844at2759"/>
<dbReference type="RefSeq" id="XP_004348886.1">
    <property type="nucleotide sequence ID" value="XM_004348836.2"/>
</dbReference>
<evidence type="ECO:0000256" key="1">
    <source>
        <dbReference type="SAM" id="MobiDB-lite"/>
    </source>
</evidence>
<feature type="compositionally biased region" description="Polar residues" evidence="1">
    <location>
        <begin position="48"/>
        <end position="63"/>
    </location>
</feature>
<dbReference type="InParanoid" id="A0A0D2X1J2"/>
<dbReference type="PhylomeDB" id="A0A0D2X1J2"/>
<feature type="compositionally biased region" description="Low complexity" evidence="1">
    <location>
        <begin position="105"/>
        <end position="119"/>
    </location>
</feature>
<proteinExistence type="predicted"/>
<dbReference type="GO" id="GO:0032968">
    <property type="term" value="P:positive regulation of transcription elongation by RNA polymerase II"/>
    <property type="evidence" value="ECO:0007669"/>
    <property type="project" value="TreeGrafter"/>
</dbReference>
<sequence>MLVLFLSRLRIESLAAAKFTMDLFGSDDEDNLPLPANAATTTTAAASLSDTQTHQQRSRQFTTSAQDDDDDGASQGQAAAAGSQGRVVDTRSLFDDDSDEEETNGRGAAAAGAAAASARTGLDEDDEDDNDLPSTDALSQQARQSQSDSASQPSMKRSASSAQAPPPRPLGPMLKEMTASIPQALPRSHLVKLPNFISIDNNEFIPSEYQPREAGADEGDHIRLDVENTIRWRSVDDGAGGAERESNARLVRWSNGTQSLFLGSEVFDIADKNILADNNHLFEVLPQYLIAHAVVDSRFIFKPLSATSATHRKLTASVASRAAKMNKSSVMQTKAVSEQSRLSAIRQEDETIRARSRREGRQRQRLEQAQNSGLSADFLEDRLDDGDDSAISLRNIRENVLHRSKRAHDDEDEDDEEEQEESDGDEDADTRISRAKAYEGNGDARSQRAASRKRHRATSDDEDSD</sequence>
<evidence type="ECO:0008006" key="5">
    <source>
        <dbReference type="Google" id="ProtNLM"/>
    </source>
</evidence>
<feature type="compositionally biased region" description="Polar residues" evidence="1">
    <location>
        <begin position="326"/>
        <end position="342"/>
    </location>
</feature>
<feature type="compositionally biased region" description="Acidic residues" evidence="1">
    <location>
        <begin position="410"/>
        <end position="428"/>
    </location>
</feature>
<accession>A0A0D2X1J2</accession>
<dbReference type="PANTHER" id="PTHR23146">
    <property type="entry name" value="LEO1 PROTEIN"/>
    <property type="match status" value="1"/>
</dbReference>
<feature type="compositionally biased region" description="Low complexity" evidence="1">
    <location>
        <begin position="73"/>
        <end position="85"/>
    </location>
</feature>
<dbReference type="AlphaFoldDB" id="A0A0D2X1J2"/>
<feature type="chain" id="PRO_5002270332" description="RNA polymerase-associated protein LEO1" evidence="2">
    <location>
        <begin position="17"/>
        <end position="465"/>
    </location>
</feature>
<dbReference type="GO" id="GO:1990269">
    <property type="term" value="F:RNA polymerase II C-terminal domain phosphoserine binding"/>
    <property type="evidence" value="ECO:0007669"/>
    <property type="project" value="TreeGrafter"/>
</dbReference>
<feature type="signal peptide" evidence="2">
    <location>
        <begin position="1"/>
        <end position="16"/>
    </location>
</feature>
<dbReference type="GO" id="GO:0016593">
    <property type="term" value="C:Cdc73/Paf1 complex"/>
    <property type="evidence" value="ECO:0007669"/>
    <property type="project" value="InterPro"/>
</dbReference>
<feature type="compositionally biased region" description="Low complexity" evidence="1">
    <location>
        <begin position="137"/>
        <end position="163"/>
    </location>
</feature>
<dbReference type="Proteomes" id="UP000008743">
    <property type="component" value="Unassembled WGS sequence"/>
</dbReference>
<evidence type="ECO:0000313" key="3">
    <source>
        <dbReference type="EMBL" id="KJE90904.1"/>
    </source>
</evidence>
<evidence type="ECO:0000256" key="2">
    <source>
        <dbReference type="SAM" id="SignalP"/>
    </source>
</evidence>
<dbReference type="eggNOG" id="KOG2428">
    <property type="taxonomic scope" value="Eukaryota"/>
</dbReference>
<organism evidence="3 4">
    <name type="scientific">Capsaspora owczarzaki (strain ATCC 30864)</name>
    <dbReference type="NCBI Taxonomy" id="595528"/>
    <lineage>
        <taxon>Eukaryota</taxon>
        <taxon>Filasterea</taxon>
        <taxon>Capsaspora</taxon>
    </lineage>
</organism>
<dbReference type="InterPro" id="IPR007149">
    <property type="entry name" value="Leo1"/>
</dbReference>
<dbReference type="OMA" id="TIRWREY"/>